<dbReference type="PROSITE" id="PS01186">
    <property type="entry name" value="EGF_2"/>
    <property type="match status" value="1"/>
</dbReference>
<evidence type="ECO:0000259" key="13">
    <source>
        <dbReference type="PROSITE" id="PS50024"/>
    </source>
</evidence>
<feature type="domain" description="SEA" evidence="13">
    <location>
        <begin position="763"/>
        <end position="876"/>
    </location>
</feature>
<feature type="region of interest" description="Disordered" evidence="11">
    <location>
        <begin position="468"/>
        <end position="487"/>
    </location>
</feature>
<evidence type="ECO:0000256" key="3">
    <source>
        <dbReference type="ARBA" id="ARBA00004593"/>
    </source>
</evidence>
<dbReference type="GO" id="GO:0001917">
    <property type="term" value="C:photoreceptor inner segment"/>
    <property type="evidence" value="ECO:0007669"/>
    <property type="project" value="UniProtKB-SubCell"/>
</dbReference>
<evidence type="ECO:0000256" key="7">
    <source>
        <dbReference type="ARBA" id="ARBA00022729"/>
    </source>
</evidence>
<feature type="compositionally biased region" description="Polar residues" evidence="11">
    <location>
        <begin position="400"/>
        <end position="409"/>
    </location>
</feature>
<name>A0AAY5L4G3_ESOLU</name>
<evidence type="ECO:0000256" key="5">
    <source>
        <dbReference type="ARBA" id="ARBA00022530"/>
    </source>
</evidence>
<feature type="region of interest" description="Disordered" evidence="11">
    <location>
        <begin position="400"/>
        <end position="458"/>
    </location>
</feature>
<evidence type="ECO:0000256" key="10">
    <source>
        <dbReference type="ARBA" id="ARBA00023273"/>
    </source>
</evidence>
<dbReference type="Proteomes" id="UP000265140">
    <property type="component" value="Chromosome 22"/>
</dbReference>
<reference evidence="14 15" key="1">
    <citation type="submission" date="2020-02" db="EMBL/GenBank/DDBJ databases">
        <title>Esox lucius (northern pike) genome, fEsoLuc1, primary haplotype.</title>
        <authorList>
            <person name="Myers G."/>
            <person name="Karagic N."/>
            <person name="Meyer A."/>
            <person name="Pippel M."/>
            <person name="Reichard M."/>
            <person name="Winkler S."/>
            <person name="Tracey A."/>
            <person name="Sims Y."/>
            <person name="Howe K."/>
            <person name="Rhie A."/>
            <person name="Formenti G."/>
            <person name="Durbin R."/>
            <person name="Fedrigo O."/>
            <person name="Jarvis E.D."/>
        </authorList>
    </citation>
    <scope>NUCLEOTIDE SEQUENCE [LARGE SCALE GENOMIC DNA]</scope>
</reference>
<feature type="transmembrane region" description="Helical" evidence="12">
    <location>
        <begin position="966"/>
        <end position="990"/>
    </location>
</feature>
<dbReference type="PANTHER" id="PTHR12199:SF4">
    <property type="entry name" value="INTERPHOTORECEPTOR MATRIX PROTEOGLYCAN 2"/>
    <property type="match status" value="1"/>
</dbReference>
<keyword evidence="12" id="KW-1133">Transmembrane helix</keyword>
<dbReference type="AlphaFoldDB" id="A0AAY5L4G3"/>
<evidence type="ECO:0000256" key="8">
    <source>
        <dbReference type="ARBA" id="ARBA00022737"/>
    </source>
</evidence>
<dbReference type="SUPFAM" id="SSF82671">
    <property type="entry name" value="SEA domain"/>
    <property type="match status" value="1"/>
</dbReference>
<keyword evidence="12" id="KW-0472">Membrane</keyword>
<keyword evidence="9" id="KW-0325">Glycoprotein</keyword>
<keyword evidence="10" id="KW-0966">Cell projection</keyword>
<dbReference type="Pfam" id="PF01390">
    <property type="entry name" value="SEA"/>
    <property type="match status" value="1"/>
</dbReference>
<evidence type="ECO:0000256" key="4">
    <source>
        <dbReference type="ARBA" id="ARBA00022525"/>
    </source>
</evidence>
<reference evidence="14" key="2">
    <citation type="submission" date="2025-08" db="UniProtKB">
        <authorList>
            <consortium name="Ensembl"/>
        </authorList>
    </citation>
    <scope>IDENTIFICATION</scope>
</reference>
<keyword evidence="5" id="KW-0272">Extracellular matrix</keyword>
<sequence length="1100" mass="123488">QLNGDSGLVVKQVTFPRISSQLVADKSLETLAQKSYKGNGAISRRKRNILFLNGVKLCSQETVDQAIENHLMYFHQRVCQETVWEAFKIFWDRLPERDEYQTWVNICQDGTFSVMEIGRNFSQSEEHISLVRTVSKHLVKWDTQNNRCMHLQIFLSVMIPEVSPEGTSETTVEEPLGNEIEDIMKRPSRPTKEQVVELSIQLKGESYKDALRDPSSHYYQHLLQFNLYHSLNITTSNQCFPYPISSFRGILAVVVHYAVILEVDGTGISSETMDYINLQSNMVEKSYRDGIEHPTVIYTITDFRNYITEALHKDNFMSNTTLALDPASVKIQPGRPKTIWKPLPIVYIMDIPLFCVFTLFHFPEERGIPVPAVNIYMCFSCFIDNGKIEEEGFLLLSNTQETSDASNGDSGAEGPSTPLPSQPQTTEPPVPAPPRADHDLDDGSGSSSSGDDQGTDVLPWMPVKTEETLHSEAEEDQEEGDSVVGEVHLLDPEVEPTEGEREEEKAEEITDSVLPESPEDLGPFESHAESASEKEPEEVFLDRLPVTQDISTHPDYTTTAEAPVFWSAETLTVELSMQTLGASGIYEDYYPSEPFTILPQVTDYPYPQYYTPEASVLTESATESHGSIEELPRATSPHNSEVPATTESPAFVDTELFTIKESIFDMITAERPEAESDIRTEEVDVSIELTSTSPDHYTYEMEADPSIHKFEDNGTDTPVTSTDVTIDSFDIYDGSSRMDGDSSGYSAHASNMGAIAMPTSPGKDLMVFFSLRVTNMMFSETLFNKSSKEYKALEHRFLELLVPYLQSNLSNFQNLEILNFRNGSIVVNSRMKFGKPVPQGVTNTVYLILEDFANSAFQTMNLSIDKYSLDVESGDQADPCKFQACNEYSKCTVNRWSGEAECVCNAGYFSVDGLPCQSICDLQEDFCLNDGKCDIIPGKGAICRCRVGENWWFRGEHCEEYVSEPLVVGIAIASVAGFLLVASGVIFFLARTLRDGYDKDDSEDPLRDGDSLPSLERATKFNPMYESDSAMTECYRRYENGVPQHSAGSANISVEVSRDEILQISDSAELTAEQIQERLRMFQLYNKDLRFADFIRQHQM</sequence>
<reference evidence="14" key="3">
    <citation type="submission" date="2025-09" db="UniProtKB">
        <authorList>
            <consortium name="Ensembl"/>
        </authorList>
    </citation>
    <scope>IDENTIFICATION</scope>
</reference>
<keyword evidence="15" id="KW-1185">Reference proteome</keyword>
<evidence type="ECO:0000256" key="1">
    <source>
        <dbReference type="ARBA" id="ARBA00004437"/>
    </source>
</evidence>
<dbReference type="GO" id="GO:0033165">
    <property type="term" value="C:interphotoreceptor matrix"/>
    <property type="evidence" value="ECO:0007669"/>
    <property type="project" value="UniProtKB-SubCell"/>
</dbReference>
<dbReference type="InterPro" id="IPR036364">
    <property type="entry name" value="SEA_dom_sf"/>
</dbReference>
<evidence type="ECO:0000256" key="6">
    <source>
        <dbReference type="ARBA" id="ARBA00022674"/>
    </source>
</evidence>
<evidence type="ECO:0000256" key="2">
    <source>
        <dbReference type="ARBA" id="ARBA00004504"/>
    </source>
</evidence>
<dbReference type="PROSITE" id="PS50024">
    <property type="entry name" value="SEA"/>
    <property type="match status" value="1"/>
</dbReference>
<feature type="compositionally biased region" description="Pro residues" evidence="11">
    <location>
        <begin position="417"/>
        <end position="434"/>
    </location>
</feature>
<keyword evidence="8" id="KW-0677">Repeat</keyword>
<feature type="compositionally biased region" description="Polar residues" evidence="11">
    <location>
        <begin position="636"/>
        <end position="645"/>
    </location>
</feature>
<dbReference type="InterPro" id="IPR000742">
    <property type="entry name" value="EGF"/>
</dbReference>
<feature type="compositionally biased region" description="Basic and acidic residues" evidence="11">
    <location>
        <begin position="498"/>
        <end position="508"/>
    </location>
</feature>
<feature type="region of interest" description="Disordered" evidence="11">
    <location>
        <begin position="492"/>
        <end position="537"/>
    </location>
</feature>
<keyword evidence="12" id="KW-0812">Transmembrane</keyword>
<gene>
    <name evidence="14" type="primary">IMPG2</name>
</gene>
<keyword evidence="6" id="KW-0358">Heparin-binding</keyword>
<evidence type="ECO:0000256" key="9">
    <source>
        <dbReference type="ARBA" id="ARBA00023180"/>
    </source>
</evidence>
<protein>
    <recommendedName>
        <fullName evidence="13">SEA domain-containing protein</fullName>
    </recommendedName>
</protein>
<organism evidence="14 15">
    <name type="scientific">Esox lucius</name>
    <name type="common">Northern pike</name>
    <dbReference type="NCBI Taxonomy" id="8010"/>
    <lineage>
        <taxon>Eukaryota</taxon>
        <taxon>Metazoa</taxon>
        <taxon>Chordata</taxon>
        <taxon>Craniata</taxon>
        <taxon>Vertebrata</taxon>
        <taxon>Euteleostomi</taxon>
        <taxon>Actinopterygii</taxon>
        <taxon>Neopterygii</taxon>
        <taxon>Teleostei</taxon>
        <taxon>Protacanthopterygii</taxon>
        <taxon>Esociformes</taxon>
        <taxon>Esocidae</taxon>
        <taxon>Esox</taxon>
    </lineage>
</organism>
<dbReference type="Gene3D" id="3.30.70.960">
    <property type="entry name" value="SEA domain"/>
    <property type="match status" value="1"/>
</dbReference>
<evidence type="ECO:0000313" key="14">
    <source>
        <dbReference type="Ensembl" id="ENSELUP00000093627.1"/>
    </source>
</evidence>
<dbReference type="GO" id="GO:0001750">
    <property type="term" value="C:photoreceptor outer segment"/>
    <property type="evidence" value="ECO:0007669"/>
    <property type="project" value="UniProtKB-SubCell"/>
</dbReference>
<comment type="subcellular location">
    <subcellularLocation>
        <location evidence="2">Cell projection</location>
        <location evidence="2">Cilium</location>
        <location evidence="2">Photoreceptor outer segment</location>
    </subcellularLocation>
    <subcellularLocation>
        <location evidence="1">Photoreceptor inner segment</location>
    </subcellularLocation>
    <subcellularLocation>
        <location evidence="3">Secreted</location>
        <location evidence="3">Extracellular space</location>
        <location evidence="3">Extracellular matrix</location>
        <location evidence="3">Interphotoreceptor matrix</location>
    </subcellularLocation>
</comment>
<feature type="compositionally biased region" description="Low complexity" evidence="11">
    <location>
        <begin position="443"/>
        <end position="456"/>
    </location>
</feature>
<dbReference type="GO" id="GO:0008201">
    <property type="term" value="F:heparin binding"/>
    <property type="evidence" value="ECO:0007669"/>
    <property type="project" value="UniProtKB-KW"/>
</dbReference>
<dbReference type="InterPro" id="IPR039861">
    <property type="entry name" value="IMPG"/>
</dbReference>
<evidence type="ECO:0000256" key="11">
    <source>
        <dbReference type="SAM" id="MobiDB-lite"/>
    </source>
</evidence>
<keyword evidence="7" id="KW-0732">Signal</keyword>
<dbReference type="Ensembl" id="ENSELUT00000096024.1">
    <property type="protein sequence ID" value="ENSELUP00000093627.1"/>
    <property type="gene ID" value="ENSELUG00000038713.1"/>
</dbReference>
<dbReference type="GO" id="GO:0005540">
    <property type="term" value="F:hyaluronic acid binding"/>
    <property type="evidence" value="ECO:0007669"/>
    <property type="project" value="TreeGrafter"/>
</dbReference>
<evidence type="ECO:0000313" key="15">
    <source>
        <dbReference type="Proteomes" id="UP000265140"/>
    </source>
</evidence>
<feature type="region of interest" description="Disordered" evidence="11">
    <location>
        <begin position="620"/>
        <end position="645"/>
    </location>
</feature>
<keyword evidence="4" id="KW-0964">Secreted</keyword>
<dbReference type="PANTHER" id="PTHR12199">
    <property type="entry name" value="INTERPHOTORECEPTOR MATRIX PROTEOGLYCAN"/>
    <property type="match status" value="1"/>
</dbReference>
<dbReference type="SMART" id="SM00200">
    <property type="entry name" value="SEA"/>
    <property type="match status" value="1"/>
</dbReference>
<dbReference type="GeneTree" id="ENSGT00530000063503"/>
<accession>A0AAY5L4G3</accession>
<evidence type="ECO:0000256" key="12">
    <source>
        <dbReference type="SAM" id="Phobius"/>
    </source>
</evidence>
<proteinExistence type="predicted"/>
<dbReference type="GO" id="GO:0007601">
    <property type="term" value="P:visual perception"/>
    <property type="evidence" value="ECO:0007669"/>
    <property type="project" value="InterPro"/>
</dbReference>
<dbReference type="InterPro" id="IPR000082">
    <property type="entry name" value="SEA_dom"/>
</dbReference>